<name>A0A1F5DDQ5_9BACT</name>
<dbReference type="InterPro" id="IPR011991">
    <property type="entry name" value="ArsR-like_HTH"/>
</dbReference>
<dbReference type="Gene3D" id="1.10.10.10">
    <property type="entry name" value="Winged helix-like DNA-binding domain superfamily/Winged helix DNA-binding domain"/>
    <property type="match status" value="1"/>
</dbReference>
<evidence type="ECO:0000313" key="2">
    <source>
        <dbReference type="EMBL" id="OGD53319.1"/>
    </source>
</evidence>
<dbReference type="Pfam" id="PF01022">
    <property type="entry name" value="HTH_5"/>
    <property type="match status" value="1"/>
</dbReference>
<dbReference type="CDD" id="cd00090">
    <property type="entry name" value="HTH_ARSR"/>
    <property type="match status" value="1"/>
</dbReference>
<dbReference type="InterPro" id="IPR036390">
    <property type="entry name" value="WH_DNA-bd_sf"/>
</dbReference>
<dbReference type="GO" id="GO:0003700">
    <property type="term" value="F:DNA-binding transcription factor activity"/>
    <property type="evidence" value="ECO:0007669"/>
    <property type="project" value="InterPro"/>
</dbReference>
<reference evidence="2 3" key="1">
    <citation type="journal article" date="2016" name="Nat. Commun.">
        <title>Thousands of microbial genomes shed light on interconnected biogeochemical processes in an aquifer system.</title>
        <authorList>
            <person name="Anantharaman K."/>
            <person name="Brown C.T."/>
            <person name="Hug L.A."/>
            <person name="Sharon I."/>
            <person name="Castelle C.J."/>
            <person name="Probst A.J."/>
            <person name="Thomas B.C."/>
            <person name="Singh A."/>
            <person name="Wilkins M.J."/>
            <person name="Karaoz U."/>
            <person name="Brodie E.L."/>
            <person name="Williams K.H."/>
            <person name="Hubbard S.S."/>
            <person name="Banfield J.F."/>
        </authorList>
    </citation>
    <scope>NUCLEOTIDE SEQUENCE [LARGE SCALE GENOMIC DNA]</scope>
</reference>
<dbReference type="InterPro" id="IPR001845">
    <property type="entry name" value="HTH_ArsR_DNA-bd_dom"/>
</dbReference>
<dbReference type="SUPFAM" id="SSF46785">
    <property type="entry name" value="Winged helix' DNA-binding domain"/>
    <property type="match status" value="1"/>
</dbReference>
<dbReference type="AlphaFoldDB" id="A0A1F5DDQ5"/>
<organism evidence="2 3">
    <name type="scientific">Candidatus Beckwithbacteria bacterium RBG_13_35_6</name>
    <dbReference type="NCBI Taxonomy" id="1797456"/>
    <lineage>
        <taxon>Bacteria</taxon>
        <taxon>Candidatus Beckwithiibacteriota</taxon>
    </lineage>
</organism>
<evidence type="ECO:0000259" key="1">
    <source>
        <dbReference type="PROSITE" id="PS50987"/>
    </source>
</evidence>
<evidence type="ECO:0000313" key="3">
    <source>
        <dbReference type="Proteomes" id="UP000178758"/>
    </source>
</evidence>
<dbReference type="PROSITE" id="PS50987">
    <property type="entry name" value="HTH_ARSR_2"/>
    <property type="match status" value="1"/>
</dbReference>
<feature type="domain" description="HTH arsR-type" evidence="1">
    <location>
        <begin position="1"/>
        <end position="85"/>
    </location>
</feature>
<dbReference type="Proteomes" id="UP000178758">
    <property type="component" value="Unassembled WGS sequence"/>
</dbReference>
<proteinExistence type="predicted"/>
<gene>
    <name evidence="2" type="ORF">A3J78_00150</name>
</gene>
<sequence>MKYGCINCFKLLSTKQRFNIFEFLKKRGKLKTTISDLVKLTKLRQPTVTFHVNKLAKKGIVKKLKVGRQVYCQTHKKCDNCPLFA</sequence>
<dbReference type="EMBL" id="MEZJ01000040">
    <property type="protein sequence ID" value="OGD53319.1"/>
    <property type="molecule type" value="Genomic_DNA"/>
</dbReference>
<accession>A0A1F5DDQ5</accession>
<dbReference type="InterPro" id="IPR036388">
    <property type="entry name" value="WH-like_DNA-bd_sf"/>
</dbReference>
<dbReference type="PRINTS" id="PR00778">
    <property type="entry name" value="HTHARSR"/>
</dbReference>
<protein>
    <recommendedName>
        <fullName evidence="1">HTH arsR-type domain-containing protein</fullName>
    </recommendedName>
</protein>
<comment type="caution">
    <text evidence="2">The sequence shown here is derived from an EMBL/GenBank/DDBJ whole genome shotgun (WGS) entry which is preliminary data.</text>
</comment>